<dbReference type="RefSeq" id="XP_004831193.1">
    <property type="nucleotide sequence ID" value="XM_004831136.1"/>
</dbReference>
<sequence>MSNNWSKIAVASGVAAATACLFYYIFKGDDEEGDEFESYKHGYDSSTNKVDQMSRSAVLDLLNKISASQDATKNLMLSLIDDLLNDKCKDTLLDVYERALPLIPADPLETLGMTIFDLDHIVERYQHDPLVRESIIKIMNIPDSQDDNVNISVEEILDVHEFMFTQLEALVKTYKNLPNKESLDKKCITVTLQSIVSAKVEKKFGYNTASIDKAVLKNHEELSMNTQFARLTMQMQSEMSEITGIYT</sequence>
<evidence type="ECO:0000256" key="1">
    <source>
        <dbReference type="SAM" id="Phobius"/>
    </source>
</evidence>
<name>L0B0Y8_THEEQ</name>
<dbReference type="eggNOG" id="ENOG502SEVR">
    <property type="taxonomic scope" value="Eukaryota"/>
</dbReference>
<dbReference type="GeneID" id="15805405"/>
<accession>L0B0Y8</accession>
<keyword evidence="1" id="KW-0472">Membrane</keyword>
<gene>
    <name evidence="2" type="ORF">BEWA_009410</name>
</gene>
<keyword evidence="1" id="KW-0812">Transmembrane</keyword>
<evidence type="ECO:0000313" key="3">
    <source>
        <dbReference type="Proteomes" id="UP000031512"/>
    </source>
</evidence>
<keyword evidence="3" id="KW-1185">Reference proteome</keyword>
<dbReference type="OrthoDB" id="415865at2759"/>
<dbReference type="EMBL" id="CP001670">
    <property type="protein sequence ID" value="AFZ81527.1"/>
    <property type="molecule type" value="Genomic_DNA"/>
</dbReference>
<dbReference type="VEuPathDB" id="PiroplasmaDB:BEWA_009410"/>
<organism evidence="2 3">
    <name type="scientific">Theileria equi strain WA</name>
    <dbReference type="NCBI Taxonomy" id="1537102"/>
    <lineage>
        <taxon>Eukaryota</taxon>
        <taxon>Sar</taxon>
        <taxon>Alveolata</taxon>
        <taxon>Apicomplexa</taxon>
        <taxon>Aconoidasida</taxon>
        <taxon>Piroplasmida</taxon>
        <taxon>Theileriidae</taxon>
        <taxon>Theileria</taxon>
    </lineage>
</organism>
<dbReference type="AlphaFoldDB" id="L0B0Y8"/>
<feature type="transmembrane region" description="Helical" evidence="1">
    <location>
        <begin position="6"/>
        <end position="26"/>
    </location>
</feature>
<dbReference type="KEGG" id="beq:BEWA_009410"/>
<dbReference type="PROSITE" id="PS51257">
    <property type="entry name" value="PROKAR_LIPOPROTEIN"/>
    <property type="match status" value="1"/>
</dbReference>
<evidence type="ECO:0000313" key="2">
    <source>
        <dbReference type="EMBL" id="AFZ81527.1"/>
    </source>
</evidence>
<proteinExistence type="predicted"/>
<protein>
    <submittedName>
        <fullName evidence="2">Uncharacterized protein</fullName>
    </submittedName>
</protein>
<keyword evidence="1" id="KW-1133">Transmembrane helix</keyword>
<reference evidence="2 3" key="1">
    <citation type="journal article" date="2012" name="BMC Genomics">
        <title>Comparative genomic analysis and phylogenetic position of Theileria equi.</title>
        <authorList>
            <person name="Kappmeyer L.S."/>
            <person name="Thiagarajan M."/>
            <person name="Herndon D.R."/>
            <person name="Ramsay J.D."/>
            <person name="Caler E."/>
            <person name="Djikeng A."/>
            <person name="Gillespie J.J."/>
            <person name="Lau A.O."/>
            <person name="Roalson E.H."/>
            <person name="Silva J.C."/>
            <person name="Silva M.G."/>
            <person name="Suarez C.E."/>
            <person name="Ueti M.W."/>
            <person name="Nene V.M."/>
            <person name="Mealey R.H."/>
            <person name="Knowles D.P."/>
            <person name="Brayton K.A."/>
        </authorList>
    </citation>
    <scope>NUCLEOTIDE SEQUENCE [LARGE SCALE GENOMIC DNA]</scope>
    <source>
        <strain evidence="2 3">WA</strain>
    </source>
</reference>
<dbReference type="Proteomes" id="UP000031512">
    <property type="component" value="Chromosome 3"/>
</dbReference>